<accession>A0ABV3XD25</accession>
<name>A0ABV3XD25_9ACTN</name>
<dbReference type="PANTHER" id="PTHR34202:SF1">
    <property type="entry name" value="UPF0548 PROTEIN"/>
    <property type="match status" value="1"/>
</dbReference>
<dbReference type="Pfam" id="PF09348">
    <property type="entry name" value="DUF1990"/>
    <property type="match status" value="1"/>
</dbReference>
<evidence type="ECO:0000313" key="3">
    <source>
        <dbReference type="Proteomes" id="UP001560045"/>
    </source>
</evidence>
<dbReference type="Proteomes" id="UP001560045">
    <property type="component" value="Unassembled WGS sequence"/>
</dbReference>
<dbReference type="InterPro" id="IPR018960">
    <property type="entry name" value="DUF1990"/>
</dbReference>
<dbReference type="EMBL" id="JBFNXQ010000013">
    <property type="protein sequence ID" value="MEX5718038.1"/>
    <property type="molecule type" value="Genomic_DNA"/>
</dbReference>
<dbReference type="InterPro" id="IPR014457">
    <property type="entry name" value="UCP010260"/>
</dbReference>
<protein>
    <submittedName>
        <fullName evidence="2">DUF1990 family protein</fullName>
    </submittedName>
</protein>
<evidence type="ECO:0000313" key="2">
    <source>
        <dbReference type="EMBL" id="MEX5718038.1"/>
    </source>
</evidence>
<dbReference type="RefSeq" id="WP_369204490.1">
    <property type="nucleotide sequence ID" value="NZ_JBFNXQ010000013.1"/>
</dbReference>
<evidence type="ECO:0000259" key="1">
    <source>
        <dbReference type="Pfam" id="PF09348"/>
    </source>
</evidence>
<proteinExistence type="predicted"/>
<reference evidence="2 3" key="1">
    <citation type="submission" date="2024-06" db="EMBL/GenBank/DDBJ databases">
        <title>Draft genome sequence of Geodermatophilus badlandi, a novel member of the Geodermatophilaceae isolated from badland sedimentary rocks in the Red desert, Wyoming, USA.</title>
        <authorList>
            <person name="Ben Tekaya S."/>
            <person name="Nouioui I."/>
            <person name="Flores G.M."/>
            <person name="Shaal M.N."/>
            <person name="Bredoire F."/>
            <person name="Basile F."/>
            <person name="Van Diepen L."/>
            <person name="Ward N.L."/>
        </authorList>
    </citation>
    <scope>NUCLEOTIDE SEQUENCE [LARGE SCALE GENOMIC DNA]</scope>
    <source>
        <strain evidence="2 3">WL48A</strain>
    </source>
</reference>
<organism evidence="2 3">
    <name type="scientific">Geodermatophilus maliterrae</name>
    <dbReference type="NCBI Taxonomy" id="3162531"/>
    <lineage>
        <taxon>Bacteria</taxon>
        <taxon>Bacillati</taxon>
        <taxon>Actinomycetota</taxon>
        <taxon>Actinomycetes</taxon>
        <taxon>Geodermatophilales</taxon>
        <taxon>Geodermatophilaceae</taxon>
        <taxon>Geodermatophilus</taxon>
    </lineage>
</organism>
<keyword evidence="3" id="KW-1185">Reference proteome</keyword>
<sequence>MGPFRAASPEGLRDAPLTYAEVGATRAADLPAGYLPGEWTEVVGSGRETFERVAAAVFDWVPQRSAGLRVRATGPAGEVGTVVVLTAGLPRLGYDIPCRVVWASTTGDERGFAYGTLPGHPESGEECFTVRLTADGDVVVTIRVFSRLATPAARAVPPLSRLVQGLATRRYLSSLRAAAAPSGRRAAIRSTRSSGTGRR</sequence>
<gene>
    <name evidence="2" type="ORF">ABQ292_06610</name>
</gene>
<dbReference type="PIRSF" id="PIRSF010260">
    <property type="entry name" value="UCP010260"/>
    <property type="match status" value="1"/>
</dbReference>
<feature type="domain" description="DUF1990" evidence="1">
    <location>
        <begin position="18"/>
        <end position="173"/>
    </location>
</feature>
<comment type="caution">
    <text evidence="2">The sequence shown here is derived from an EMBL/GenBank/DDBJ whole genome shotgun (WGS) entry which is preliminary data.</text>
</comment>
<dbReference type="PANTHER" id="PTHR34202">
    <property type="entry name" value="UPF0548 PROTEIN"/>
    <property type="match status" value="1"/>
</dbReference>